<dbReference type="AlphaFoldDB" id="A0A316YCX8"/>
<dbReference type="RefSeq" id="XP_025374564.1">
    <property type="nucleotide sequence ID" value="XM_025518326.1"/>
</dbReference>
<feature type="compositionally biased region" description="Basic and acidic residues" evidence="1">
    <location>
        <begin position="177"/>
        <end position="187"/>
    </location>
</feature>
<dbReference type="Proteomes" id="UP000245768">
    <property type="component" value="Unassembled WGS sequence"/>
</dbReference>
<organism evidence="3 4">
    <name type="scientific">Acaromyces ingoldii</name>
    <dbReference type="NCBI Taxonomy" id="215250"/>
    <lineage>
        <taxon>Eukaryota</taxon>
        <taxon>Fungi</taxon>
        <taxon>Dikarya</taxon>
        <taxon>Basidiomycota</taxon>
        <taxon>Ustilaginomycotina</taxon>
        <taxon>Exobasidiomycetes</taxon>
        <taxon>Exobasidiales</taxon>
        <taxon>Cryptobasidiaceae</taxon>
        <taxon>Acaromyces</taxon>
    </lineage>
</organism>
<dbReference type="STRING" id="215250.A0A316YCX8"/>
<evidence type="ECO:0000313" key="3">
    <source>
        <dbReference type="EMBL" id="PWN87366.1"/>
    </source>
</evidence>
<evidence type="ECO:0008006" key="5">
    <source>
        <dbReference type="Google" id="ProtNLM"/>
    </source>
</evidence>
<sequence length="204" mass="21728">MKVSLSVGALLAVTAAAAAETSYLLLHRTPSTSPAWSERAKIYLEPGSAPRYEEVTSKVPKIDAGDARGIYQLALVPADGNKKVVDDSTPMTFAKACHLSALLNESITLHLDESRQAVHGISYDLIGLEVGPHGCPLKSPSSSRDSSPTVRVKLATPQDAISPPPRGPPPTKADGTPLKEGEAPPKEKSFVAKYWYCESDPAQR</sequence>
<accession>A0A316YCX8</accession>
<feature type="signal peptide" evidence="2">
    <location>
        <begin position="1"/>
        <end position="19"/>
    </location>
</feature>
<reference evidence="3 4" key="1">
    <citation type="journal article" date="2018" name="Mol. Biol. Evol.">
        <title>Broad Genomic Sampling Reveals a Smut Pathogenic Ancestry of the Fungal Clade Ustilaginomycotina.</title>
        <authorList>
            <person name="Kijpornyongpan T."/>
            <person name="Mondo S.J."/>
            <person name="Barry K."/>
            <person name="Sandor L."/>
            <person name="Lee J."/>
            <person name="Lipzen A."/>
            <person name="Pangilinan J."/>
            <person name="LaButti K."/>
            <person name="Hainaut M."/>
            <person name="Henrissat B."/>
            <person name="Grigoriev I.V."/>
            <person name="Spatafora J.W."/>
            <person name="Aime M.C."/>
        </authorList>
    </citation>
    <scope>NUCLEOTIDE SEQUENCE [LARGE SCALE GENOMIC DNA]</scope>
    <source>
        <strain evidence="3 4">MCA 4198</strain>
    </source>
</reference>
<keyword evidence="4" id="KW-1185">Reference proteome</keyword>
<feature type="chain" id="PRO_5016266281" description="ER membrane protein complex subunit 10" evidence="2">
    <location>
        <begin position="20"/>
        <end position="204"/>
    </location>
</feature>
<feature type="compositionally biased region" description="Pro residues" evidence="1">
    <location>
        <begin position="162"/>
        <end position="171"/>
    </location>
</feature>
<feature type="compositionally biased region" description="Low complexity" evidence="1">
    <location>
        <begin position="139"/>
        <end position="148"/>
    </location>
</feature>
<dbReference type="EMBL" id="KZ819640">
    <property type="protein sequence ID" value="PWN87366.1"/>
    <property type="molecule type" value="Genomic_DNA"/>
</dbReference>
<name>A0A316YCX8_9BASI</name>
<dbReference type="GeneID" id="37040242"/>
<evidence type="ECO:0000313" key="4">
    <source>
        <dbReference type="Proteomes" id="UP000245768"/>
    </source>
</evidence>
<protein>
    <recommendedName>
        <fullName evidence="5">ER membrane protein complex subunit 10</fullName>
    </recommendedName>
</protein>
<dbReference type="InParanoid" id="A0A316YCX8"/>
<keyword evidence="2" id="KW-0732">Signal</keyword>
<dbReference type="OrthoDB" id="1894652at2759"/>
<feature type="region of interest" description="Disordered" evidence="1">
    <location>
        <begin position="136"/>
        <end position="187"/>
    </location>
</feature>
<evidence type="ECO:0000256" key="2">
    <source>
        <dbReference type="SAM" id="SignalP"/>
    </source>
</evidence>
<proteinExistence type="predicted"/>
<dbReference type="CDD" id="cd22209">
    <property type="entry name" value="EMC10"/>
    <property type="match status" value="1"/>
</dbReference>
<gene>
    <name evidence="3" type="ORF">FA10DRAFT_183600</name>
</gene>
<evidence type="ECO:0000256" key="1">
    <source>
        <dbReference type="SAM" id="MobiDB-lite"/>
    </source>
</evidence>